<dbReference type="Proteomes" id="UP001295469">
    <property type="component" value="Chromosome C02"/>
</dbReference>
<reference evidence="1" key="1">
    <citation type="submission" date="2021-01" db="EMBL/GenBank/DDBJ databases">
        <authorList>
            <consortium name="Genoscope - CEA"/>
            <person name="William W."/>
        </authorList>
    </citation>
    <scope>NUCLEOTIDE SEQUENCE</scope>
</reference>
<accession>A0A816JV94</accession>
<feature type="non-terminal residue" evidence="1">
    <location>
        <position position="1"/>
    </location>
</feature>
<sequence length="68" mass="7865">KQITRWKQRKLLPCIFHDSPSNLENPKPLSSDLLHLTTIPTIDLEGRVFKDETKHKNTVDEVKDAAEK</sequence>
<evidence type="ECO:0000313" key="1">
    <source>
        <dbReference type="EMBL" id="CAF1887771.1"/>
    </source>
</evidence>
<name>A0A816JV94_BRANA</name>
<protein>
    <submittedName>
        <fullName evidence="1">(rape) hypothetical protein</fullName>
    </submittedName>
</protein>
<proteinExistence type="predicted"/>
<gene>
    <name evidence="1" type="ORF">DARMORV10_C02P09290.1</name>
</gene>
<organism evidence="1">
    <name type="scientific">Brassica napus</name>
    <name type="common">Rape</name>
    <dbReference type="NCBI Taxonomy" id="3708"/>
    <lineage>
        <taxon>Eukaryota</taxon>
        <taxon>Viridiplantae</taxon>
        <taxon>Streptophyta</taxon>
        <taxon>Embryophyta</taxon>
        <taxon>Tracheophyta</taxon>
        <taxon>Spermatophyta</taxon>
        <taxon>Magnoliopsida</taxon>
        <taxon>eudicotyledons</taxon>
        <taxon>Gunneridae</taxon>
        <taxon>Pentapetalae</taxon>
        <taxon>rosids</taxon>
        <taxon>malvids</taxon>
        <taxon>Brassicales</taxon>
        <taxon>Brassicaceae</taxon>
        <taxon>Brassiceae</taxon>
        <taxon>Brassica</taxon>
    </lineage>
</organism>
<dbReference type="AlphaFoldDB" id="A0A816JV94"/>
<dbReference type="EMBL" id="HG994366">
    <property type="protein sequence ID" value="CAF1887771.1"/>
    <property type="molecule type" value="Genomic_DNA"/>
</dbReference>